<keyword evidence="1" id="KW-1133">Transmembrane helix</keyword>
<keyword evidence="1" id="KW-0812">Transmembrane</keyword>
<sequence>MASGRTAFFHGLLLTRSVRFSGFVRNSDSGVGQSYPKEAEMIGITLFEALETVAGIITGVAFCLAFFVLFISGCFRKKEDR</sequence>
<comment type="caution">
    <text evidence="2">The sequence shown here is derived from an EMBL/GenBank/DDBJ whole genome shotgun (WGS) entry which is preliminary data.</text>
</comment>
<reference evidence="3" key="1">
    <citation type="submission" date="2017-09" db="EMBL/GenBank/DDBJ databases">
        <title>Depth-based differentiation of microbial function through sediment-hosted aquifers and enrichment of novel symbionts in the deep terrestrial subsurface.</title>
        <authorList>
            <person name="Probst A.J."/>
            <person name="Ladd B."/>
            <person name="Jarett J.K."/>
            <person name="Geller-Mcgrath D.E."/>
            <person name="Sieber C.M.K."/>
            <person name="Emerson J.B."/>
            <person name="Anantharaman K."/>
            <person name="Thomas B.C."/>
            <person name="Malmstrom R."/>
            <person name="Stieglmeier M."/>
            <person name="Klingl A."/>
            <person name="Woyke T."/>
            <person name="Ryan C.M."/>
            <person name="Banfield J.F."/>
        </authorList>
    </citation>
    <scope>NUCLEOTIDE SEQUENCE [LARGE SCALE GENOMIC DNA]</scope>
</reference>
<accession>A0A2H0URE6</accession>
<evidence type="ECO:0000313" key="2">
    <source>
        <dbReference type="EMBL" id="PIR88236.1"/>
    </source>
</evidence>
<evidence type="ECO:0000256" key="1">
    <source>
        <dbReference type="SAM" id="Phobius"/>
    </source>
</evidence>
<dbReference type="Proteomes" id="UP000230903">
    <property type="component" value="Unassembled WGS sequence"/>
</dbReference>
<dbReference type="AlphaFoldDB" id="A0A2H0URE6"/>
<gene>
    <name evidence="2" type="ORF">COU10_00200</name>
</gene>
<evidence type="ECO:0000313" key="3">
    <source>
        <dbReference type="Proteomes" id="UP000230903"/>
    </source>
</evidence>
<organism evidence="2 3">
    <name type="scientific">Candidatus Harrisonbacteria bacterium CG10_big_fil_rev_8_21_14_0_10_45_28</name>
    <dbReference type="NCBI Taxonomy" id="1974586"/>
    <lineage>
        <taxon>Bacteria</taxon>
        <taxon>Candidatus Harrisoniibacteriota</taxon>
    </lineage>
</organism>
<protein>
    <submittedName>
        <fullName evidence="2">Uncharacterized protein</fullName>
    </submittedName>
</protein>
<dbReference type="EMBL" id="PFBC01000005">
    <property type="protein sequence ID" value="PIR88236.1"/>
    <property type="molecule type" value="Genomic_DNA"/>
</dbReference>
<feature type="transmembrane region" description="Helical" evidence="1">
    <location>
        <begin position="53"/>
        <end position="75"/>
    </location>
</feature>
<proteinExistence type="predicted"/>
<name>A0A2H0URE6_9BACT</name>
<keyword evidence="1" id="KW-0472">Membrane</keyword>